<evidence type="ECO:0000256" key="10">
    <source>
        <dbReference type="ARBA" id="ARBA00023304"/>
    </source>
</evidence>
<evidence type="ECO:0000256" key="11">
    <source>
        <dbReference type="ARBA" id="ARBA00048670"/>
    </source>
</evidence>
<keyword evidence="5 12" id="KW-0028">Amino-acid biosynthesis</keyword>
<evidence type="ECO:0000313" key="16">
    <source>
        <dbReference type="EMBL" id="SDY25556.1"/>
    </source>
</evidence>
<dbReference type="Gene3D" id="3.40.50.970">
    <property type="match status" value="2"/>
</dbReference>
<keyword evidence="7 12" id="KW-0479">Metal-binding</keyword>
<comment type="pathway">
    <text evidence="1 12">Amino-acid biosynthesis; L-isoleucine biosynthesis; L-isoleucine from 2-oxobutanoate: step 1/4.</text>
</comment>
<dbReference type="FunFam" id="3.40.50.970:FF:000007">
    <property type="entry name" value="Acetolactate synthase"/>
    <property type="match status" value="1"/>
</dbReference>
<comment type="cofactor">
    <cofactor evidence="12">
        <name>thiamine diphosphate</name>
        <dbReference type="ChEBI" id="CHEBI:58937"/>
    </cofactor>
    <text evidence="12">Binds 1 thiamine pyrophosphate per subunit.</text>
</comment>
<evidence type="ECO:0000256" key="9">
    <source>
        <dbReference type="ARBA" id="ARBA00023052"/>
    </source>
</evidence>
<evidence type="ECO:0000259" key="13">
    <source>
        <dbReference type="Pfam" id="PF00205"/>
    </source>
</evidence>
<dbReference type="GO" id="GO:0030976">
    <property type="term" value="F:thiamine pyrophosphate binding"/>
    <property type="evidence" value="ECO:0007669"/>
    <property type="project" value="UniProtKB-UniRule"/>
</dbReference>
<dbReference type="GO" id="GO:0009097">
    <property type="term" value="P:isoleucine biosynthetic process"/>
    <property type="evidence" value="ECO:0007669"/>
    <property type="project" value="UniProtKB-UniPathway"/>
</dbReference>
<dbReference type="EMBL" id="FNOU01000022">
    <property type="protein sequence ID" value="SDY25556.1"/>
    <property type="molecule type" value="Genomic_DNA"/>
</dbReference>
<name>A0A1H3ICX2_EUBBA</name>
<dbReference type="OrthoDB" id="4494979at2"/>
<organism evidence="16 17">
    <name type="scientific">Eubacterium barkeri</name>
    <name type="common">Clostridium barkeri</name>
    <dbReference type="NCBI Taxonomy" id="1528"/>
    <lineage>
        <taxon>Bacteria</taxon>
        <taxon>Bacillati</taxon>
        <taxon>Bacillota</taxon>
        <taxon>Clostridia</taxon>
        <taxon>Eubacteriales</taxon>
        <taxon>Eubacteriaceae</taxon>
        <taxon>Eubacterium</taxon>
    </lineage>
</organism>
<dbReference type="GO" id="GO:0003984">
    <property type="term" value="F:acetolactate synthase activity"/>
    <property type="evidence" value="ECO:0007669"/>
    <property type="project" value="UniProtKB-EC"/>
</dbReference>
<dbReference type="InterPro" id="IPR011766">
    <property type="entry name" value="TPP_enzyme_TPP-bd"/>
</dbReference>
<evidence type="ECO:0000256" key="2">
    <source>
        <dbReference type="ARBA" id="ARBA00005025"/>
    </source>
</evidence>
<evidence type="ECO:0000256" key="3">
    <source>
        <dbReference type="ARBA" id="ARBA00007812"/>
    </source>
</evidence>
<comment type="pathway">
    <text evidence="2 12">Amino-acid biosynthesis; L-valine biosynthesis; L-valine from pyruvate: step 1/4.</text>
</comment>
<evidence type="ECO:0000256" key="1">
    <source>
        <dbReference type="ARBA" id="ARBA00004974"/>
    </source>
</evidence>
<keyword evidence="8 12" id="KW-0460">Magnesium</keyword>
<accession>A0A1H3ICX2</accession>
<evidence type="ECO:0000256" key="6">
    <source>
        <dbReference type="ARBA" id="ARBA00022679"/>
    </source>
</evidence>
<evidence type="ECO:0000259" key="15">
    <source>
        <dbReference type="Pfam" id="PF02776"/>
    </source>
</evidence>
<dbReference type="EC" id="2.2.1.6" evidence="4 12"/>
<dbReference type="Pfam" id="PF00205">
    <property type="entry name" value="TPP_enzyme_M"/>
    <property type="match status" value="1"/>
</dbReference>
<comment type="similarity">
    <text evidence="3 12">Belongs to the TPP enzyme family.</text>
</comment>
<dbReference type="PANTHER" id="PTHR18968:SF13">
    <property type="entry name" value="ACETOLACTATE SYNTHASE CATALYTIC SUBUNIT, MITOCHONDRIAL"/>
    <property type="match status" value="1"/>
</dbReference>
<evidence type="ECO:0000256" key="4">
    <source>
        <dbReference type="ARBA" id="ARBA00013145"/>
    </source>
</evidence>
<evidence type="ECO:0000256" key="7">
    <source>
        <dbReference type="ARBA" id="ARBA00022723"/>
    </source>
</evidence>
<dbReference type="GO" id="GO:0009099">
    <property type="term" value="P:L-valine biosynthetic process"/>
    <property type="evidence" value="ECO:0007669"/>
    <property type="project" value="UniProtKB-UniPathway"/>
</dbReference>
<keyword evidence="10 12" id="KW-0100">Branched-chain amino acid biosynthesis</keyword>
<dbReference type="Proteomes" id="UP000199652">
    <property type="component" value="Unassembled WGS sequence"/>
</dbReference>
<keyword evidence="9 12" id="KW-0786">Thiamine pyrophosphate</keyword>
<dbReference type="InterPro" id="IPR012001">
    <property type="entry name" value="Thiamin_PyroP_enz_TPP-bd_dom"/>
</dbReference>
<dbReference type="InterPro" id="IPR045229">
    <property type="entry name" value="TPP_enz"/>
</dbReference>
<evidence type="ECO:0000256" key="8">
    <source>
        <dbReference type="ARBA" id="ARBA00022842"/>
    </source>
</evidence>
<dbReference type="AlphaFoldDB" id="A0A1H3ICX2"/>
<dbReference type="CDD" id="cd02015">
    <property type="entry name" value="TPP_AHAS"/>
    <property type="match status" value="1"/>
</dbReference>
<dbReference type="FunFam" id="3.40.50.1220:FF:000008">
    <property type="entry name" value="Acetolactate synthase"/>
    <property type="match status" value="1"/>
</dbReference>
<dbReference type="SUPFAM" id="SSF52467">
    <property type="entry name" value="DHS-like NAD/FAD-binding domain"/>
    <property type="match status" value="1"/>
</dbReference>
<dbReference type="UniPathway" id="UPA00049">
    <property type="reaction ID" value="UER00059"/>
</dbReference>
<dbReference type="GO" id="GO:0000287">
    <property type="term" value="F:magnesium ion binding"/>
    <property type="evidence" value="ECO:0007669"/>
    <property type="project" value="UniProtKB-UniRule"/>
</dbReference>
<dbReference type="GO" id="GO:0050660">
    <property type="term" value="F:flavin adenine dinucleotide binding"/>
    <property type="evidence" value="ECO:0007669"/>
    <property type="project" value="InterPro"/>
</dbReference>
<evidence type="ECO:0000259" key="14">
    <source>
        <dbReference type="Pfam" id="PF02775"/>
    </source>
</evidence>
<dbReference type="InterPro" id="IPR039368">
    <property type="entry name" value="AHAS_TPP"/>
</dbReference>
<protein>
    <recommendedName>
        <fullName evidence="4 12">Acetolactate synthase</fullName>
        <ecNumber evidence="4 12">2.2.1.6</ecNumber>
    </recommendedName>
</protein>
<proteinExistence type="inferred from homology"/>
<dbReference type="InterPro" id="IPR029035">
    <property type="entry name" value="DHS-like_NAD/FAD-binding_dom"/>
</dbReference>
<evidence type="ECO:0000313" key="17">
    <source>
        <dbReference type="Proteomes" id="UP000199652"/>
    </source>
</evidence>
<reference evidence="17" key="1">
    <citation type="submission" date="2016-10" db="EMBL/GenBank/DDBJ databases">
        <authorList>
            <person name="Varghese N."/>
            <person name="Submissions S."/>
        </authorList>
    </citation>
    <scope>NUCLEOTIDE SEQUENCE [LARGE SCALE GENOMIC DNA]</scope>
    <source>
        <strain evidence="17">VPI 5359</strain>
    </source>
</reference>
<dbReference type="STRING" id="1528.SAMN04488579_12234"/>
<comment type="cofactor">
    <cofactor evidence="12">
        <name>Mg(2+)</name>
        <dbReference type="ChEBI" id="CHEBI:18420"/>
    </cofactor>
    <text evidence="12">Binds 1 Mg(2+) ion per subunit.</text>
</comment>
<dbReference type="InterPro" id="IPR000399">
    <property type="entry name" value="TPP-bd_CS"/>
</dbReference>
<sequence length="554" mass="61082">MENKQLLLGSEIVVRCLEEQGCDYVFSYPGGSVIPLFDAFYRLEHNIVQVEPCHEQNGVHAAEGYARASGKVGVAITTSGPGATNAVTGIANAHLDSTPLVVITGQVTQGLLGKDSFQEVDITSITMPITKHNFMIKDVTMLAPTIREAFRIAASGRPGPVVVDIPKDIFMAKTEYQVEKPYDLDNNTPRPQRDAVVRAAEYINAAQRPVIYAGGGVIKSGASQMLVEFAEKAGIPVANSLMGLGSIPRENPLSLGFVGMHGSQECNLAVINCDTLIAIGARFSDRVTGNINSFMRDKKIIHIDVDPTEFEKNIEANVHICADICDVLPMLSRLITPKTHPQWIEQIAKWPLPERDAEEYIPKNILERINAVYTDAYVVTEVGQHQMWVGQYWKFTFPGQYVTSGGLGTMGFGLGAAVGVQMAKPDKDVLLVAGDGSFRMNFQELTTVKRYNLPLRIFLFDNEALGMVRQWQKLFNDRRYAQTDLNEGAVDYIKLADAFGMKSYDVTSLEDLDAALRDMKGLLEPVLVHCTIPRDEGVYPMVPAGKPIDEIYYE</sequence>
<dbReference type="InterPro" id="IPR012000">
    <property type="entry name" value="Thiamin_PyroP_enz_cen_dom"/>
</dbReference>
<evidence type="ECO:0000256" key="5">
    <source>
        <dbReference type="ARBA" id="ARBA00022605"/>
    </source>
</evidence>
<feature type="domain" description="Thiamine pyrophosphate enzyme N-terminal TPP-binding" evidence="15">
    <location>
        <begin position="9"/>
        <end position="124"/>
    </location>
</feature>
<dbReference type="RefSeq" id="WP_090246583.1">
    <property type="nucleotide sequence ID" value="NZ_FNOU01000022.1"/>
</dbReference>
<gene>
    <name evidence="16" type="ORF">SAMN04488579_12234</name>
</gene>
<dbReference type="PANTHER" id="PTHR18968">
    <property type="entry name" value="THIAMINE PYROPHOSPHATE ENZYMES"/>
    <property type="match status" value="1"/>
</dbReference>
<feature type="domain" description="Thiamine pyrophosphate enzyme central" evidence="13">
    <location>
        <begin position="198"/>
        <end position="330"/>
    </location>
</feature>
<dbReference type="InterPro" id="IPR029061">
    <property type="entry name" value="THDP-binding"/>
</dbReference>
<dbReference type="InterPro" id="IPR012846">
    <property type="entry name" value="Acetolactate_synth_lsu"/>
</dbReference>
<dbReference type="Pfam" id="PF02775">
    <property type="entry name" value="TPP_enzyme_C"/>
    <property type="match status" value="1"/>
</dbReference>
<dbReference type="SUPFAM" id="SSF52518">
    <property type="entry name" value="Thiamin diphosphate-binding fold (THDP-binding)"/>
    <property type="match status" value="2"/>
</dbReference>
<dbReference type="Gene3D" id="3.40.50.1220">
    <property type="entry name" value="TPP-binding domain"/>
    <property type="match status" value="1"/>
</dbReference>
<dbReference type="PROSITE" id="PS00187">
    <property type="entry name" value="TPP_ENZYMES"/>
    <property type="match status" value="1"/>
</dbReference>
<feature type="domain" description="Thiamine pyrophosphate enzyme TPP-binding" evidence="14">
    <location>
        <begin position="382"/>
        <end position="530"/>
    </location>
</feature>
<dbReference type="GO" id="GO:0005948">
    <property type="term" value="C:acetolactate synthase complex"/>
    <property type="evidence" value="ECO:0007669"/>
    <property type="project" value="TreeGrafter"/>
</dbReference>
<dbReference type="UniPathway" id="UPA00047">
    <property type="reaction ID" value="UER00055"/>
</dbReference>
<dbReference type="CDD" id="cd07035">
    <property type="entry name" value="TPP_PYR_POX_like"/>
    <property type="match status" value="1"/>
</dbReference>
<comment type="catalytic activity">
    <reaction evidence="11 12">
        <text>2 pyruvate + H(+) = (2S)-2-acetolactate + CO2</text>
        <dbReference type="Rhea" id="RHEA:25249"/>
        <dbReference type="ChEBI" id="CHEBI:15361"/>
        <dbReference type="ChEBI" id="CHEBI:15378"/>
        <dbReference type="ChEBI" id="CHEBI:16526"/>
        <dbReference type="ChEBI" id="CHEBI:58476"/>
        <dbReference type="EC" id="2.2.1.6"/>
    </reaction>
</comment>
<evidence type="ECO:0000256" key="12">
    <source>
        <dbReference type="RuleBase" id="RU003591"/>
    </source>
</evidence>
<dbReference type="NCBIfam" id="TIGR00118">
    <property type="entry name" value="acolac_lg"/>
    <property type="match status" value="1"/>
</dbReference>
<dbReference type="Pfam" id="PF02776">
    <property type="entry name" value="TPP_enzyme_N"/>
    <property type="match status" value="1"/>
</dbReference>
<keyword evidence="17" id="KW-1185">Reference proteome</keyword>
<keyword evidence="6 12" id="KW-0808">Transferase</keyword>